<feature type="transmembrane region" description="Helical" evidence="4">
    <location>
        <begin position="322"/>
        <end position="341"/>
    </location>
</feature>
<proteinExistence type="predicted"/>
<accession>A0ABM8PSE8</accession>
<gene>
    <name evidence="6" type="ORF">REJC140_04020</name>
</gene>
<dbReference type="InterPro" id="IPR020846">
    <property type="entry name" value="MFS_dom"/>
</dbReference>
<dbReference type="InterPro" id="IPR050327">
    <property type="entry name" value="Proton-linked_MCT"/>
</dbReference>
<feature type="transmembrane region" description="Helical" evidence="4">
    <location>
        <begin position="492"/>
        <end position="513"/>
    </location>
</feature>
<sequence>MPTKEDFVDSISISFDLALNALGKASRPSRTFLSEELLKLNRRRPTRILKEFQARHAPVSVEDYKFPIFGGDQRKLVDFLSIYNVLREIAHMLFALLEEPSNGSRFVLKFTVTVVGAIYYERAKREISDSHYFPRSTLPFIFLLARSRIFPRTPPRSNHRYPCRNPLSPSVLAAYNLAGATAGLVRERVMASAYRWVIVAAGGLMGCVAAGTMFSLAIFLEPVASETGWSRAGISTAMTLNFLVMGLGGFLWGSLTDRFGARIVVLIGSVLLGLALVLASRAESLLAFQLAYGTLVGLAASAFFAPMIAAVMTWFDEQRGLAVSLVSTGMGMAPMTVSPLARTLISATDWRTAMLMIGVGAWAILLPTALLIRRPPALSAGDEAEAVEARRQPLSRLLLTPQFLVLGFTFFACCAAHSGPIFHMVSYAMLCGIAPMAAVSIYSVEGLAGLGGRVLFGVLADRIGVKPVLVTGLLIQAAVISAYLAADDLTSFYTLAVIFGGTYGGVMPLYAVLAREYFGPHVVGTVFGAATMLSSVGMAFGPLAGGWAFDAFASYQWLFIGSALVGLGAVAIALAFPPLPGKDAEPAGAVA</sequence>
<dbReference type="EMBL" id="CABFWF030000013">
    <property type="protein sequence ID" value="CAD7045896.1"/>
    <property type="molecule type" value="Genomic_DNA"/>
</dbReference>
<feature type="transmembrane region" description="Helical" evidence="4">
    <location>
        <begin position="291"/>
        <end position="315"/>
    </location>
</feature>
<evidence type="ECO:0000256" key="2">
    <source>
        <dbReference type="ARBA" id="ARBA00022989"/>
    </source>
</evidence>
<feature type="transmembrane region" description="Helical" evidence="4">
    <location>
        <begin position="397"/>
        <end position="418"/>
    </location>
</feature>
<feature type="transmembrane region" description="Helical" evidence="4">
    <location>
        <begin position="465"/>
        <end position="486"/>
    </location>
</feature>
<keyword evidence="7" id="KW-1185">Reference proteome</keyword>
<dbReference type="CDD" id="cd17355">
    <property type="entry name" value="MFS_YcxA_like"/>
    <property type="match status" value="1"/>
</dbReference>
<evidence type="ECO:0000256" key="4">
    <source>
        <dbReference type="SAM" id="Phobius"/>
    </source>
</evidence>
<dbReference type="InterPro" id="IPR036259">
    <property type="entry name" value="MFS_trans_sf"/>
</dbReference>
<reference evidence="6 7" key="1">
    <citation type="submission" date="2020-11" db="EMBL/GenBank/DDBJ databases">
        <authorList>
            <person name="Lassalle F."/>
        </authorList>
    </citation>
    <scope>NUCLEOTIDE SEQUENCE [LARGE SCALE GENOMIC DNA]</scope>
    <source>
        <strain evidence="6 7">JC140</strain>
    </source>
</reference>
<dbReference type="PANTHER" id="PTHR11360">
    <property type="entry name" value="MONOCARBOXYLATE TRANSPORTER"/>
    <property type="match status" value="1"/>
</dbReference>
<feature type="transmembrane region" description="Helical" evidence="4">
    <location>
        <begin position="196"/>
        <end position="220"/>
    </location>
</feature>
<feature type="transmembrane region" description="Helical" evidence="4">
    <location>
        <begin position="259"/>
        <end position="279"/>
    </location>
</feature>
<dbReference type="PROSITE" id="PS50850">
    <property type="entry name" value="MFS"/>
    <property type="match status" value="1"/>
</dbReference>
<name>A0ABM8PSE8_9HYPH</name>
<feature type="transmembrane region" description="Helical" evidence="4">
    <location>
        <begin position="525"/>
        <end position="549"/>
    </location>
</feature>
<dbReference type="Gene3D" id="1.20.1250.20">
    <property type="entry name" value="MFS general substrate transporter like domains"/>
    <property type="match status" value="2"/>
</dbReference>
<dbReference type="InterPro" id="IPR011701">
    <property type="entry name" value="MFS"/>
</dbReference>
<organism evidence="6 7">
    <name type="scientific">Pseudorhizobium endolithicum</name>
    <dbReference type="NCBI Taxonomy" id="1191678"/>
    <lineage>
        <taxon>Bacteria</taxon>
        <taxon>Pseudomonadati</taxon>
        <taxon>Pseudomonadota</taxon>
        <taxon>Alphaproteobacteria</taxon>
        <taxon>Hyphomicrobiales</taxon>
        <taxon>Rhizobiaceae</taxon>
        <taxon>Rhizobium/Agrobacterium group</taxon>
        <taxon>Pseudorhizobium</taxon>
    </lineage>
</organism>
<dbReference type="SUPFAM" id="SSF103473">
    <property type="entry name" value="MFS general substrate transporter"/>
    <property type="match status" value="1"/>
</dbReference>
<evidence type="ECO:0000313" key="6">
    <source>
        <dbReference type="EMBL" id="CAD7045896.1"/>
    </source>
</evidence>
<evidence type="ECO:0000313" key="7">
    <source>
        <dbReference type="Proteomes" id="UP000606921"/>
    </source>
</evidence>
<feature type="domain" description="Major facilitator superfamily (MFS) profile" evidence="5">
    <location>
        <begin position="195"/>
        <end position="580"/>
    </location>
</feature>
<evidence type="ECO:0000259" key="5">
    <source>
        <dbReference type="PROSITE" id="PS50850"/>
    </source>
</evidence>
<evidence type="ECO:0000256" key="3">
    <source>
        <dbReference type="ARBA" id="ARBA00023136"/>
    </source>
</evidence>
<feature type="transmembrane region" description="Helical" evidence="4">
    <location>
        <begin position="232"/>
        <end position="252"/>
    </location>
</feature>
<dbReference type="Proteomes" id="UP000606921">
    <property type="component" value="Unassembled WGS sequence"/>
</dbReference>
<evidence type="ECO:0000256" key="1">
    <source>
        <dbReference type="ARBA" id="ARBA00022692"/>
    </source>
</evidence>
<feature type="transmembrane region" description="Helical" evidence="4">
    <location>
        <begin position="353"/>
        <end position="372"/>
    </location>
</feature>
<feature type="transmembrane region" description="Helical" evidence="4">
    <location>
        <begin position="555"/>
        <end position="576"/>
    </location>
</feature>
<comment type="caution">
    <text evidence="6">The sequence shown here is derived from an EMBL/GenBank/DDBJ whole genome shotgun (WGS) entry which is preliminary data.</text>
</comment>
<dbReference type="PANTHER" id="PTHR11360:SF290">
    <property type="entry name" value="MONOCARBOXYLATE MFS PERMEASE"/>
    <property type="match status" value="1"/>
</dbReference>
<keyword evidence="1 4" id="KW-0812">Transmembrane</keyword>
<keyword evidence="3 4" id="KW-0472">Membrane</keyword>
<protein>
    <submittedName>
        <fullName evidence="6">MFS transporter</fullName>
    </submittedName>
</protein>
<keyword evidence="2 4" id="KW-1133">Transmembrane helix</keyword>
<dbReference type="Pfam" id="PF07690">
    <property type="entry name" value="MFS_1"/>
    <property type="match status" value="1"/>
</dbReference>